<proteinExistence type="predicted"/>
<comment type="caution">
    <text evidence="1">The sequence shown here is derived from an EMBL/GenBank/DDBJ whole genome shotgun (WGS) entry which is preliminary data.</text>
</comment>
<dbReference type="EMBL" id="LAZR01003371">
    <property type="protein sequence ID" value="KKN19050.1"/>
    <property type="molecule type" value="Genomic_DNA"/>
</dbReference>
<organism evidence="1">
    <name type="scientific">marine sediment metagenome</name>
    <dbReference type="NCBI Taxonomy" id="412755"/>
    <lineage>
        <taxon>unclassified sequences</taxon>
        <taxon>metagenomes</taxon>
        <taxon>ecological metagenomes</taxon>
    </lineage>
</organism>
<dbReference type="AlphaFoldDB" id="A0A0F9NHQ8"/>
<accession>A0A0F9NHQ8</accession>
<reference evidence="1" key="1">
    <citation type="journal article" date="2015" name="Nature">
        <title>Complex archaea that bridge the gap between prokaryotes and eukaryotes.</title>
        <authorList>
            <person name="Spang A."/>
            <person name="Saw J.H."/>
            <person name="Jorgensen S.L."/>
            <person name="Zaremba-Niedzwiedzka K."/>
            <person name="Martijn J."/>
            <person name="Lind A.E."/>
            <person name="van Eijk R."/>
            <person name="Schleper C."/>
            <person name="Guy L."/>
            <person name="Ettema T.J."/>
        </authorList>
    </citation>
    <scope>NUCLEOTIDE SEQUENCE</scope>
</reference>
<sequence length="64" mass="7446">MSLNYIASCIGNILSFHEYVYKKIVFFLHLDGMEQILSVINKKRKYAIGESLFTTFWLGIKAKI</sequence>
<name>A0A0F9NHQ8_9ZZZZ</name>
<protein>
    <submittedName>
        <fullName evidence="1">Uncharacterized protein</fullName>
    </submittedName>
</protein>
<evidence type="ECO:0000313" key="1">
    <source>
        <dbReference type="EMBL" id="KKN19050.1"/>
    </source>
</evidence>
<gene>
    <name evidence="1" type="ORF">LCGC14_0949600</name>
</gene>